<comment type="caution">
    <text evidence="1">The sequence shown here is derived from an EMBL/GenBank/DDBJ whole genome shotgun (WGS) entry which is preliminary data.</text>
</comment>
<dbReference type="InterPro" id="IPR007445">
    <property type="entry name" value="PilO"/>
</dbReference>
<dbReference type="GO" id="GO:0043683">
    <property type="term" value="P:type IV pilus assembly"/>
    <property type="evidence" value="ECO:0007669"/>
    <property type="project" value="InterPro"/>
</dbReference>
<evidence type="ECO:0000313" key="2">
    <source>
        <dbReference type="Proteomes" id="UP000178538"/>
    </source>
</evidence>
<reference evidence="1 2" key="1">
    <citation type="journal article" date="2016" name="Nat. Commun.">
        <title>Thousands of microbial genomes shed light on interconnected biogeochemical processes in an aquifer system.</title>
        <authorList>
            <person name="Anantharaman K."/>
            <person name="Brown C.T."/>
            <person name="Hug L.A."/>
            <person name="Sharon I."/>
            <person name="Castelle C.J."/>
            <person name="Probst A.J."/>
            <person name="Thomas B.C."/>
            <person name="Singh A."/>
            <person name="Wilkins M.J."/>
            <person name="Karaoz U."/>
            <person name="Brodie E.L."/>
            <person name="Williams K.H."/>
            <person name="Hubbard S.S."/>
            <person name="Banfield J.F."/>
        </authorList>
    </citation>
    <scope>NUCLEOTIDE SEQUENCE [LARGE SCALE GENOMIC DNA]</scope>
</reference>
<organism evidence="1 2">
    <name type="scientific">Candidatus Zambryskibacteria bacterium RIFCSPHIGHO2_01_FULL_44_22b</name>
    <dbReference type="NCBI Taxonomy" id="1802737"/>
    <lineage>
        <taxon>Bacteria</taxon>
        <taxon>Candidatus Zambryskiibacteriota</taxon>
    </lineage>
</organism>
<gene>
    <name evidence="1" type="ORF">A2832_00465</name>
</gene>
<dbReference type="Proteomes" id="UP000178538">
    <property type="component" value="Unassembled WGS sequence"/>
</dbReference>
<dbReference type="InterPro" id="IPR014717">
    <property type="entry name" value="Transl_elong_EF1B/ribsomal_bS6"/>
</dbReference>
<evidence type="ECO:0008006" key="3">
    <source>
        <dbReference type="Google" id="ProtNLM"/>
    </source>
</evidence>
<name>A0A1G2SXH3_9BACT</name>
<protein>
    <recommendedName>
        <fullName evidence="3">Pilus assembly protein PilO</fullName>
    </recommendedName>
</protein>
<proteinExistence type="predicted"/>
<dbReference type="Pfam" id="PF04350">
    <property type="entry name" value="PilO"/>
    <property type="match status" value="1"/>
</dbReference>
<accession>A0A1G2SXH3</accession>
<sequence length="181" mass="20802">MIKNKSAITLVILSIGLFYTFTNIEYGKVKDLHVLASEYQSVLANISDIVRLRDTLLVAYEEFPEEDKDRIEKVLPANIDMVDLALELDSIASRYGISIKDIRIDNEMNKDLGVVLPEHPSLYEKVMVSLSFVSNYENFKRLLADMEKSLRIMEVKSISFDVADSGLYEHEITIETYWLNK</sequence>
<evidence type="ECO:0000313" key="1">
    <source>
        <dbReference type="EMBL" id="OHA89740.1"/>
    </source>
</evidence>
<dbReference type="STRING" id="1802737.A2832_00465"/>
<dbReference type="AlphaFoldDB" id="A0A1G2SXH3"/>
<dbReference type="EMBL" id="MHVG01000025">
    <property type="protein sequence ID" value="OHA89740.1"/>
    <property type="molecule type" value="Genomic_DNA"/>
</dbReference>
<dbReference type="GO" id="GO:0043107">
    <property type="term" value="P:type IV pilus-dependent motility"/>
    <property type="evidence" value="ECO:0007669"/>
    <property type="project" value="InterPro"/>
</dbReference>
<dbReference type="Gene3D" id="3.30.70.60">
    <property type="match status" value="1"/>
</dbReference>